<dbReference type="Gene3D" id="3.40.50.720">
    <property type="entry name" value="NAD(P)-binding Rossmann-like Domain"/>
    <property type="match status" value="2"/>
</dbReference>
<evidence type="ECO:0000313" key="3">
    <source>
        <dbReference type="EMBL" id="RHN55590.1"/>
    </source>
</evidence>
<keyword evidence="1" id="KW-0443">Lipid metabolism</keyword>
<feature type="domain" description="Thioester reductase (TE)" evidence="2">
    <location>
        <begin position="17"/>
        <end position="197"/>
    </location>
</feature>
<keyword evidence="1" id="KW-0444">Lipid biosynthesis</keyword>
<reference evidence="3" key="1">
    <citation type="journal article" date="2018" name="Nat. Plants">
        <title>Whole-genome landscape of Medicago truncatula symbiotic genes.</title>
        <authorList>
            <person name="Pecrix Y."/>
            <person name="Gamas P."/>
            <person name="Carrere S."/>
        </authorList>
    </citation>
    <scope>NUCLEOTIDE SEQUENCE</scope>
    <source>
        <tissue evidence="3">Leaves</tissue>
    </source>
</reference>
<dbReference type="GO" id="GO:0006629">
    <property type="term" value="P:lipid metabolic process"/>
    <property type="evidence" value="ECO:0007669"/>
    <property type="project" value="UniProtKB-KW"/>
</dbReference>
<accession>A0A396HQH4</accession>
<dbReference type="InterPro" id="IPR026055">
    <property type="entry name" value="FAR"/>
</dbReference>
<keyword evidence="1 3" id="KW-0560">Oxidoreductase</keyword>
<dbReference type="InterPro" id="IPR036291">
    <property type="entry name" value="NAD(P)-bd_dom_sf"/>
</dbReference>
<dbReference type="GO" id="GO:0080019">
    <property type="term" value="F:alcohol-forming very long-chain fatty acyl-CoA reductase activity"/>
    <property type="evidence" value="ECO:0007669"/>
    <property type="project" value="InterPro"/>
</dbReference>
<protein>
    <recommendedName>
        <fullName evidence="1">Fatty acyl-CoA reductase</fullName>
        <ecNumber evidence="1">1.2.1.84</ecNumber>
    </recommendedName>
</protein>
<dbReference type="SUPFAM" id="SSF51735">
    <property type="entry name" value="NAD(P)-binding Rossmann-fold domains"/>
    <property type="match status" value="1"/>
</dbReference>
<keyword evidence="1" id="KW-0521">NADP</keyword>
<dbReference type="Proteomes" id="UP000265566">
    <property type="component" value="Chromosome 5"/>
</dbReference>
<evidence type="ECO:0000256" key="1">
    <source>
        <dbReference type="RuleBase" id="RU363097"/>
    </source>
</evidence>
<dbReference type="PANTHER" id="PTHR11011:SF84">
    <property type="entry name" value="ACYL-COA REDUCTASE-LIKE PROTEIN, PUTATIVE-RELATED"/>
    <property type="match status" value="1"/>
</dbReference>
<sequence length="349" mass="39341">MNWGTMQNFMKGKTILVTGTTGFLAKVFVEKILRIQPEIQKLYLLVRASNTDMASHRLQNEVFDTDLFRVLRDDWGEDFNSFISKKVVAVAGDVAVENLGIKDQNILNVMFEEIDLIVNSAATTNFDERFDISMGVNTMGALQVLNIAKKCHKVKLLVHISTAYVCGEAKEEGSIFQEKPFEMGQSLKGTSKLDIHTEMNLLEKKFDELRAMNVDEKTLKYALKDYGIERTVDSMICAYGKGKLPYFLGNPRTVLDIIPADLVINCMIAAIVINSNQAPKNFIYHVSSSLRNPLKISDVHNISHRYFMKTPCLNKDGKPIVISKGIAFKSMAAFNIYTETRYVLPLEVC</sequence>
<name>A0A396HQH4_MEDTR</name>
<dbReference type="PANTHER" id="PTHR11011">
    <property type="entry name" value="MALE STERILITY PROTEIN 2-RELATED"/>
    <property type="match status" value="1"/>
</dbReference>
<dbReference type="AlphaFoldDB" id="A0A396HQH4"/>
<evidence type="ECO:0000259" key="2">
    <source>
        <dbReference type="Pfam" id="PF07993"/>
    </source>
</evidence>
<dbReference type="EC" id="1.2.1.84" evidence="1"/>
<dbReference type="InterPro" id="IPR013120">
    <property type="entry name" value="FAR_NAD-bd"/>
</dbReference>
<dbReference type="Gramene" id="rna30792">
    <property type="protein sequence ID" value="RHN55590.1"/>
    <property type="gene ID" value="gene30792"/>
</dbReference>
<comment type="function">
    <text evidence="1">Catalyzes the reduction of fatty acyl-CoA to fatty alcohols.</text>
</comment>
<gene>
    <name evidence="3" type="ORF">MtrunA17_Chr5g0419501</name>
</gene>
<dbReference type="Pfam" id="PF07993">
    <property type="entry name" value="NAD_binding_4"/>
    <property type="match status" value="1"/>
</dbReference>
<comment type="similarity">
    <text evidence="1">Belongs to the fatty acyl-CoA reductase family.</text>
</comment>
<comment type="catalytic activity">
    <reaction evidence="1">
        <text>a long-chain fatty acyl-CoA + 2 NADPH + 2 H(+) = a long-chain primary fatty alcohol + 2 NADP(+) + CoA</text>
        <dbReference type="Rhea" id="RHEA:52716"/>
        <dbReference type="ChEBI" id="CHEBI:15378"/>
        <dbReference type="ChEBI" id="CHEBI:57287"/>
        <dbReference type="ChEBI" id="CHEBI:57783"/>
        <dbReference type="ChEBI" id="CHEBI:58349"/>
        <dbReference type="ChEBI" id="CHEBI:77396"/>
        <dbReference type="ChEBI" id="CHEBI:83139"/>
        <dbReference type="EC" id="1.2.1.84"/>
    </reaction>
</comment>
<dbReference type="GO" id="GO:0102965">
    <property type="term" value="F:alcohol-forming long-chain fatty acyl-CoA reductase activity"/>
    <property type="evidence" value="ECO:0007669"/>
    <property type="project" value="UniProtKB-EC"/>
</dbReference>
<organism evidence="3">
    <name type="scientific">Medicago truncatula</name>
    <name type="common">Barrel medic</name>
    <name type="synonym">Medicago tribuloides</name>
    <dbReference type="NCBI Taxonomy" id="3880"/>
    <lineage>
        <taxon>Eukaryota</taxon>
        <taxon>Viridiplantae</taxon>
        <taxon>Streptophyta</taxon>
        <taxon>Embryophyta</taxon>
        <taxon>Tracheophyta</taxon>
        <taxon>Spermatophyta</taxon>
        <taxon>Magnoliopsida</taxon>
        <taxon>eudicotyledons</taxon>
        <taxon>Gunneridae</taxon>
        <taxon>Pentapetalae</taxon>
        <taxon>rosids</taxon>
        <taxon>fabids</taxon>
        <taxon>Fabales</taxon>
        <taxon>Fabaceae</taxon>
        <taxon>Papilionoideae</taxon>
        <taxon>50 kb inversion clade</taxon>
        <taxon>NPAAA clade</taxon>
        <taxon>Hologalegina</taxon>
        <taxon>IRL clade</taxon>
        <taxon>Trifolieae</taxon>
        <taxon>Medicago</taxon>
    </lineage>
</organism>
<dbReference type="EMBL" id="PSQE01000005">
    <property type="protein sequence ID" value="RHN55590.1"/>
    <property type="molecule type" value="Genomic_DNA"/>
</dbReference>
<proteinExistence type="inferred from homology"/>
<comment type="caution">
    <text evidence="3">The sequence shown here is derived from an EMBL/GenBank/DDBJ whole genome shotgun (WGS) entry which is preliminary data.</text>
</comment>